<keyword evidence="2" id="KW-1185">Reference proteome</keyword>
<name>A0ABD3WTT9_SINWO</name>
<evidence type="ECO:0000313" key="2">
    <source>
        <dbReference type="Proteomes" id="UP001634394"/>
    </source>
</evidence>
<sequence length="153" mass="18089">MEDDPLGCILYASLHKKQDEMDEVVKVWNMHLIRPTRNCVKPSGRPTVMYQTPTLYGTQNYQSFVPMEDIDTCRAECLFRETYPCDKEIFDLCAFIMEEERLAFPTDPYEGLDLYLFLRNNIRQDLENLQYLILLLTDQERKKSVTFGLDQEL</sequence>
<reference evidence="1 2" key="1">
    <citation type="submission" date="2024-11" db="EMBL/GenBank/DDBJ databases">
        <title>Chromosome-level genome assembly of the freshwater bivalve Anodonta woodiana.</title>
        <authorList>
            <person name="Chen X."/>
        </authorList>
    </citation>
    <scope>NUCLEOTIDE SEQUENCE [LARGE SCALE GENOMIC DNA]</scope>
    <source>
        <strain evidence="1">MN2024</strain>
        <tissue evidence="1">Gills</tissue>
    </source>
</reference>
<comment type="caution">
    <text evidence="1">The sequence shown here is derived from an EMBL/GenBank/DDBJ whole genome shotgun (WGS) entry which is preliminary data.</text>
</comment>
<protein>
    <submittedName>
        <fullName evidence="1">Uncharacterized protein</fullName>
    </submittedName>
</protein>
<gene>
    <name evidence="1" type="ORF">ACJMK2_033824</name>
</gene>
<accession>A0ABD3WTT9</accession>
<organism evidence="1 2">
    <name type="scientific">Sinanodonta woodiana</name>
    <name type="common">Chinese pond mussel</name>
    <name type="synonym">Anodonta woodiana</name>
    <dbReference type="NCBI Taxonomy" id="1069815"/>
    <lineage>
        <taxon>Eukaryota</taxon>
        <taxon>Metazoa</taxon>
        <taxon>Spiralia</taxon>
        <taxon>Lophotrochozoa</taxon>
        <taxon>Mollusca</taxon>
        <taxon>Bivalvia</taxon>
        <taxon>Autobranchia</taxon>
        <taxon>Heteroconchia</taxon>
        <taxon>Palaeoheterodonta</taxon>
        <taxon>Unionida</taxon>
        <taxon>Unionoidea</taxon>
        <taxon>Unionidae</taxon>
        <taxon>Unioninae</taxon>
        <taxon>Sinanodonta</taxon>
    </lineage>
</organism>
<evidence type="ECO:0000313" key="1">
    <source>
        <dbReference type="EMBL" id="KAL3875920.1"/>
    </source>
</evidence>
<dbReference type="Proteomes" id="UP001634394">
    <property type="component" value="Unassembled WGS sequence"/>
</dbReference>
<proteinExistence type="predicted"/>
<dbReference type="EMBL" id="JBJQND010000005">
    <property type="protein sequence ID" value="KAL3875920.1"/>
    <property type="molecule type" value="Genomic_DNA"/>
</dbReference>
<dbReference type="AlphaFoldDB" id="A0ABD3WTT9"/>